<dbReference type="SUPFAM" id="SSF53223">
    <property type="entry name" value="Aminoacid dehydrogenase-like, N-terminal domain"/>
    <property type="match status" value="1"/>
</dbReference>
<comment type="caution">
    <text evidence="3">Lacks conserved residue(s) required for the propagation of feature annotation.</text>
</comment>
<gene>
    <name evidence="3" type="primary">aroE</name>
    <name evidence="5" type="ordered locus">RUM_23610</name>
</gene>
<dbReference type="GO" id="GO:0009423">
    <property type="term" value="P:chorismate biosynthetic process"/>
    <property type="evidence" value="ECO:0007669"/>
    <property type="project" value="UniProtKB-UniRule"/>
</dbReference>
<keyword evidence="3 5" id="KW-0560">Oxidoreductase</keyword>
<evidence type="ECO:0000259" key="4">
    <source>
        <dbReference type="Pfam" id="PF08501"/>
    </source>
</evidence>
<dbReference type="GO" id="GO:0005829">
    <property type="term" value="C:cytosol"/>
    <property type="evidence" value="ECO:0007669"/>
    <property type="project" value="TreeGrafter"/>
</dbReference>
<feature type="binding site" evidence="3">
    <location>
        <position position="215"/>
    </location>
    <ligand>
        <name>NADP(+)</name>
        <dbReference type="ChEBI" id="CHEBI:58349"/>
    </ligand>
</feature>
<protein>
    <recommendedName>
        <fullName evidence="3">Shikimate dehydrogenase (NADP(+))</fullName>
        <shortName evidence="3">SDH</shortName>
        <ecNumber evidence="3">1.1.1.25</ecNumber>
    </recommendedName>
</protein>
<evidence type="ECO:0000256" key="3">
    <source>
        <dbReference type="HAMAP-Rule" id="MF_00222"/>
    </source>
</evidence>
<dbReference type="BioCyc" id="RCHA213810:RUM_RS11485-MONOMER"/>
<keyword evidence="3" id="KW-0028">Amino-acid biosynthesis</keyword>
<keyword evidence="3" id="KW-0521">NADP</keyword>
<feature type="domain" description="Shikimate dehydrogenase substrate binding N-terminal" evidence="4">
    <location>
        <begin position="7"/>
        <end position="87"/>
    </location>
</feature>
<dbReference type="GO" id="GO:0009073">
    <property type="term" value="P:aromatic amino acid family biosynthetic process"/>
    <property type="evidence" value="ECO:0007669"/>
    <property type="project" value="UniProtKB-KW"/>
</dbReference>
<organism evidence="5 6">
    <name type="scientific">Ruminococcus champanellensis (strain DSM 18848 / JCM 17042 / KCTC 15320 / 18P13)</name>
    <dbReference type="NCBI Taxonomy" id="213810"/>
    <lineage>
        <taxon>Bacteria</taxon>
        <taxon>Bacillati</taxon>
        <taxon>Bacillota</taxon>
        <taxon>Clostridia</taxon>
        <taxon>Eubacteriales</taxon>
        <taxon>Oscillospiraceae</taxon>
        <taxon>Ruminococcus</taxon>
    </lineage>
</organism>
<evidence type="ECO:0000313" key="5">
    <source>
        <dbReference type="EMBL" id="CBL18352.1"/>
    </source>
</evidence>
<evidence type="ECO:0000313" key="6">
    <source>
        <dbReference type="Proteomes" id="UP000007054"/>
    </source>
</evidence>
<dbReference type="Pfam" id="PF08501">
    <property type="entry name" value="Shikimate_dh_N"/>
    <property type="match status" value="1"/>
</dbReference>
<feature type="binding site" evidence="3">
    <location>
        <begin position="15"/>
        <end position="17"/>
    </location>
    <ligand>
        <name>shikimate</name>
        <dbReference type="ChEBI" id="CHEBI:36208"/>
    </ligand>
</feature>
<dbReference type="EC" id="1.1.1.25" evidence="3"/>
<keyword evidence="2 3" id="KW-0057">Aromatic amino acid biosynthesis</keyword>
<dbReference type="OrthoDB" id="9792692at2"/>
<dbReference type="PANTHER" id="PTHR21089:SF1">
    <property type="entry name" value="BIFUNCTIONAL 3-DEHYDROQUINATE DEHYDRATASE_SHIKIMATE DEHYDROGENASE, CHLOROPLASTIC"/>
    <property type="match status" value="1"/>
</dbReference>
<sequence length="281" mass="30270">MSEAYGLIGHPLGHSMSPFLHKALFALGGKDASYRLLDLAPETMEQQVQDMTGYLGWNVTIPYKERIIPLLDRLDPSAARYNAVNCVRREPDGTLTGYNTDCTGFLHAVRDFSLGGRVLLLGCGGAGRMMATEAATAGAQLTIGVRNPEKPELTALAAHLRKAYPAAGVQLLPFGEISGDFDLLLNSTPVGMFPHTEGCPVPDAVIRRCGAVFDAIYNPEQTRLMELARQAGIPTVGGMDMLVQQAACAQEIWYGAQFSEADLAALTRQAQAQLARQEAHP</sequence>
<feature type="binding site" evidence="3">
    <location>
        <position position="238"/>
    </location>
    <ligand>
        <name>NADP(+)</name>
        <dbReference type="ChEBI" id="CHEBI:58349"/>
    </ligand>
</feature>
<dbReference type="Gene3D" id="3.40.50.720">
    <property type="entry name" value="NAD(P)-binding Rossmann-like Domain"/>
    <property type="match status" value="1"/>
</dbReference>
<evidence type="ECO:0000256" key="2">
    <source>
        <dbReference type="ARBA" id="ARBA00023141"/>
    </source>
</evidence>
<proteinExistence type="inferred from homology"/>
<dbReference type="AlphaFoldDB" id="D4LFF7"/>
<dbReference type="InterPro" id="IPR013708">
    <property type="entry name" value="Shikimate_DH-bd_N"/>
</dbReference>
<dbReference type="GeneID" id="83157004"/>
<dbReference type="STRING" id="213810.RUM_23610"/>
<dbReference type="UniPathway" id="UPA00053">
    <property type="reaction ID" value="UER00087"/>
</dbReference>
<evidence type="ECO:0000256" key="1">
    <source>
        <dbReference type="ARBA" id="ARBA00004871"/>
    </source>
</evidence>
<comment type="catalytic activity">
    <reaction evidence="3">
        <text>shikimate + NADP(+) = 3-dehydroshikimate + NADPH + H(+)</text>
        <dbReference type="Rhea" id="RHEA:17737"/>
        <dbReference type="ChEBI" id="CHEBI:15378"/>
        <dbReference type="ChEBI" id="CHEBI:16630"/>
        <dbReference type="ChEBI" id="CHEBI:36208"/>
        <dbReference type="ChEBI" id="CHEBI:57783"/>
        <dbReference type="ChEBI" id="CHEBI:58349"/>
        <dbReference type="EC" id="1.1.1.25"/>
    </reaction>
</comment>
<feature type="binding site" evidence="3">
    <location>
        <position position="245"/>
    </location>
    <ligand>
        <name>shikimate</name>
        <dbReference type="ChEBI" id="CHEBI:36208"/>
    </ligand>
</feature>
<feature type="binding site" evidence="3">
    <location>
        <position position="101"/>
    </location>
    <ligand>
        <name>shikimate</name>
        <dbReference type="ChEBI" id="CHEBI:36208"/>
    </ligand>
</feature>
<dbReference type="KEGG" id="rch:RUM_23610"/>
<reference evidence="5 6" key="1">
    <citation type="submission" date="2010-03" db="EMBL/GenBank/DDBJ databases">
        <title>The genome sequence of Ruminococcus sp. 18P13.</title>
        <authorList>
            <consortium name="metaHIT consortium -- http://www.metahit.eu/"/>
            <person name="Pajon A."/>
            <person name="Turner K."/>
            <person name="Parkhill J."/>
            <person name="Bernalier A."/>
        </authorList>
    </citation>
    <scope>NUCLEOTIDE SEQUENCE [LARGE SCALE GENOMIC DNA]</scope>
    <source>
        <strain evidence="6">DSM 18848 / JCM 17042 / 18P13</strain>
    </source>
</reference>
<dbReference type="HAMAP" id="MF_00222">
    <property type="entry name" value="Shikimate_DH_AroE"/>
    <property type="match status" value="1"/>
</dbReference>
<dbReference type="InterPro" id="IPR022893">
    <property type="entry name" value="Shikimate_DH_fam"/>
</dbReference>
<feature type="binding site" evidence="3">
    <location>
        <position position="85"/>
    </location>
    <ligand>
        <name>shikimate</name>
        <dbReference type="ChEBI" id="CHEBI:36208"/>
    </ligand>
</feature>
<dbReference type="GO" id="GO:0050661">
    <property type="term" value="F:NADP binding"/>
    <property type="evidence" value="ECO:0007669"/>
    <property type="project" value="TreeGrafter"/>
</dbReference>
<keyword evidence="6" id="KW-1185">Reference proteome</keyword>
<accession>D4LFF7</accession>
<dbReference type="EMBL" id="FP929052">
    <property type="protein sequence ID" value="CBL18352.1"/>
    <property type="molecule type" value="Genomic_DNA"/>
</dbReference>
<feature type="binding site" evidence="3">
    <location>
        <position position="217"/>
    </location>
    <ligand>
        <name>shikimate</name>
        <dbReference type="ChEBI" id="CHEBI:36208"/>
    </ligand>
</feature>
<dbReference type="SUPFAM" id="SSF51735">
    <property type="entry name" value="NAD(P)-binding Rossmann-fold domains"/>
    <property type="match status" value="1"/>
</dbReference>
<dbReference type="RefSeq" id="WP_015559258.1">
    <property type="nucleotide sequence ID" value="NC_021039.1"/>
</dbReference>
<dbReference type="GO" id="GO:0019632">
    <property type="term" value="P:shikimate metabolic process"/>
    <property type="evidence" value="ECO:0007669"/>
    <property type="project" value="TreeGrafter"/>
</dbReference>
<dbReference type="GO" id="GO:0008652">
    <property type="term" value="P:amino acid biosynthetic process"/>
    <property type="evidence" value="ECO:0007669"/>
    <property type="project" value="UniProtKB-KW"/>
</dbReference>
<dbReference type="HOGENOM" id="CLU_044063_4_1_9"/>
<dbReference type="GO" id="GO:0004764">
    <property type="term" value="F:shikimate 3-dehydrogenase (NADP+) activity"/>
    <property type="evidence" value="ECO:0007669"/>
    <property type="project" value="UniProtKB-UniRule"/>
</dbReference>
<dbReference type="PATRIC" id="fig|213810.4.peg.2252"/>
<feature type="active site" description="Proton acceptor" evidence="3">
    <location>
        <position position="64"/>
    </location>
</feature>
<dbReference type="InterPro" id="IPR036291">
    <property type="entry name" value="NAD(P)-bd_dom_sf"/>
</dbReference>
<dbReference type="Proteomes" id="UP000007054">
    <property type="component" value="Chromosome"/>
</dbReference>
<dbReference type="InterPro" id="IPR046346">
    <property type="entry name" value="Aminoacid_DH-like_N_sf"/>
</dbReference>
<dbReference type="CDD" id="cd01065">
    <property type="entry name" value="NAD_bind_Shikimate_DH"/>
    <property type="match status" value="1"/>
</dbReference>
<comment type="function">
    <text evidence="3">Involved in the biosynthesis of the chorismate, which leads to the biosynthesis of aromatic amino acids. Catalyzes the reversible NADPH linked reduction of 3-dehydroshikimate (DHSA) to yield shikimate (SA).</text>
</comment>
<dbReference type="PANTHER" id="PTHR21089">
    <property type="entry name" value="SHIKIMATE DEHYDROGENASE"/>
    <property type="match status" value="1"/>
</dbReference>
<comment type="pathway">
    <text evidence="1 3">Metabolic intermediate biosynthesis; chorismate biosynthesis; chorismate from D-erythrose 4-phosphate and phosphoenolpyruvate: step 4/7.</text>
</comment>
<comment type="similarity">
    <text evidence="3">Belongs to the shikimate dehydrogenase family.</text>
</comment>
<comment type="subunit">
    <text evidence="3">Homodimer.</text>
</comment>
<name>D4LFF7_RUMC1</name>
<feature type="binding site" evidence="3">
    <location>
        <position position="60"/>
    </location>
    <ligand>
        <name>shikimate</name>
        <dbReference type="ChEBI" id="CHEBI:36208"/>
    </ligand>
</feature>
<dbReference type="Gene3D" id="3.40.50.10860">
    <property type="entry name" value="Leucine Dehydrogenase, chain A, domain 1"/>
    <property type="match status" value="1"/>
</dbReference>